<dbReference type="InterPro" id="IPR000182">
    <property type="entry name" value="GNAT_dom"/>
</dbReference>
<dbReference type="Gene3D" id="3.40.630.30">
    <property type="match status" value="1"/>
</dbReference>
<evidence type="ECO:0000313" key="3">
    <source>
        <dbReference type="Proteomes" id="UP000252893"/>
    </source>
</evidence>
<organism evidence="2 3">
    <name type="scientific">Pseudochrobactrum asaccharolyticum</name>
    <dbReference type="NCBI Taxonomy" id="354351"/>
    <lineage>
        <taxon>Bacteria</taxon>
        <taxon>Pseudomonadati</taxon>
        <taxon>Pseudomonadota</taxon>
        <taxon>Alphaproteobacteria</taxon>
        <taxon>Hyphomicrobiales</taxon>
        <taxon>Brucellaceae</taxon>
        <taxon>Pseudochrobactrum</taxon>
    </lineage>
</organism>
<dbReference type="InterPro" id="IPR051531">
    <property type="entry name" value="N-acetyltransferase"/>
</dbReference>
<reference evidence="2 3" key="1">
    <citation type="submission" date="2018-06" db="EMBL/GenBank/DDBJ databases">
        <title>Genomic Encyclopedia of Type Strains, Phase IV (KMG-IV): sequencing the most valuable type-strain genomes for metagenomic binning, comparative biology and taxonomic classification.</title>
        <authorList>
            <person name="Goeker M."/>
        </authorList>
    </citation>
    <scope>NUCLEOTIDE SEQUENCE [LARGE SCALE GENOMIC DNA]</scope>
    <source>
        <strain evidence="2 3">DSM 25619</strain>
    </source>
</reference>
<dbReference type="EMBL" id="QNRH01000001">
    <property type="protein sequence ID" value="RBO99132.1"/>
    <property type="molecule type" value="Genomic_DNA"/>
</dbReference>
<evidence type="ECO:0000259" key="1">
    <source>
        <dbReference type="PROSITE" id="PS51186"/>
    </source>
</evidence>
<dbReference type="CDD" id="cd04301">
    <property type="entry name" value="NAT_SF"/>
    <property type="match status" value="1"/>
</dbReference>
<dbReference type="AlphaFoldDB" id="A0A366E9Y1"/>
<name>A0A366E9Y1_9HYPH</name>
<keyword evidence="2" id="KW-0808">Transferase</keyword>
<dbReference type="Proteomes" id="UP000252893">
    <property type="component" value="Unassembled WGS sequence"/>
</dbReference>
<feature type="domain" description="N-acetyltransferase" evidence="1">
    <location>
        <begin position="11"/>
        <end position="166"/>
    </location>
</feature>
<dbReference type="PANTHER" id="PTHR43792">
    <property type="entry name" value="GNAT FAMILY, PUTATIVE (AFU_ORTHOLOGUE AFUA_3G00765)-RELATED-RELATED"/>
    <property type="match status" value="1"/>
</dbReference>
<dbReference type="RefSeq" id="WP_113943004.1">
    <property type="nucleotide sequence ID" value="NZ_JBHEEG010000005.1"/>
</dbReference>
<dbReference type="Pfam" id="PF13302">
    <property type="entry name" value="Acetyltransf_3"/>
    <property type="match status" value="1"/>
</dbReference>
<protein>
    <submittedName>
        <fullName evidence="2">RimJ/RimL family protein N-acetyltransferase</fullName>
    </submittedName>
</protein>
<dbReference type="InterPro" id="IPR016181">
    <property type="entry name" value="Acyl_CoA_acyltransferase"/>
</dbReference>
<gene>
    <name evidence="2" type="ORF">DFR47_101743</name>
</gene>
<proteinExistence type="predicted"/>
<sequence length="166" mass="18915">MTRPELITQRLKLRIYSAEDAEEMYSHITPTLTRFMAWEPPASFEEFLSNKPSWEERFLQGTDYHFVARDLQSGRYIGVVGVHRATTATPEFGVWMSEDVHGQGFGKEAVGAVFEWAKEALQADYFIYPAADENWASRKIAESLGGQLVSSEQKPKYMSVTYHIPA</sequence>
<dbReference type="GO" id="GO:0016747">
    <property type="term" value="F:acyltransferase activity, transferring groups other than amino-acyl groups"/>
    <property type="evidence" value="ECO:0007669"/>
    <property type="project" value="InterPro"/>
</dbReference>
<dbReference type="PROSITE" id="PS51186">
    <property type="entry name" value="GNAT"/>
    <property type="match status" value="1"/>
</dbReference>
<accession>A0A366E9Y1</accession>
<dbReference type="SUPFAM" id="SSF55729">
    <property type="entry name" value="Acyl-CoA N-acyltransferases (Nat)"/>
    <property type="match status" value="1"/>
</dbReference>
<dbReference type="OrthoDB" id="6293260at2"/>
<comment type="caution">
    <text evidence="2">The sequence shown here is derived from an EMBL/GenBank/DDBJ whole genome shotgun (WGS) entry which is preliminary data.</text>
</comment>
<keyword evidence="3" id="KW-1185">Reference proteome</keyword>
<evidence type="ECO:0000313" key="2">
    <source>
        <dbReference type="EMBL" id="RBO99132.1"/>
    </source>
</evidence>